<dbReference type="Proteomes" id="UP000051085">
    <property type="component" value="Unassembled WGS sequence"/>
</dbReference>
<sequence length="168" mass="19780">MNRQEQTNIINDLATFVKDHREDQFDDHESFYYELLKQWRELSRFSMDGADPASRDLYDRYWAAMGQWHQRFVAEQDRIVNPTPMPGPTLQEEYEALIAELADEIIGDLPRPASAAVIRIDDFARRLNLQLQEMEDLYTDVLTPIDLLLLVEYWRMVDQAVQAKEGNE</sequence>
<gene>
    <name evidence="1" type="ORF">FD34_GL001244</name>
</gene>
<organism evidence="1 2">
    <name type="scientific">Limosilactobacillus pontis DSM 8475</name>
    <dbReference type="NCBI Taxonomy" id="1423794"/>
    <lineage>
        <taxon>Bacteria</taxon>
        <taxon>Bacillati</taxon>
        <taxon>Bacillota</taxon>
        <taxon>Bacilli</taxon>
        <taxon>Lactobacillales</taxon>
        <taxon>Lactobacillaceae</taxon>
        <taxon>Limosilactobacillus</taxon>
    </lineage>
</organism>
<dbReference type="GeneID" id="87978995"/>
<dbReference type="RefSeq" id="WP_057806236.1">
    <property type="nucleotide sequence ID" value="NZ_AZGO01000026.1"/>
</dbReference>
<reference evidence="1 2" key="1">
    <citation type="journal article" date="2015" name="Genome Announc.">
        <title>Expanding the biotechnology potential of lactobacilli through comparative genomics of 213 strains and associated genera.</title>
        <authorList>
            <person name="Sun Z."/>
            <person name="Harris H.M."/>
            <person name="McCann A."/>
            <person name="Guo C."/>
            <person name="Argimon S."/>
            <person name="Zhang W."/>
            <person name="Yang X."/>
            <person name="Jeffery I.B."/>
            <person name="Cooney J.C."/>
            <person name="Kagawa T.F."/>
            <person name="Liu W."/>
            <person name="Song Y."/>
            <person name="Salvetti E."/>
            <person name="Wrobel A."/>
            <person name="Rasinkangas P."/>
            <person name="Parkhill J."/>
            <person name="Rea M.C."/>
            <person name="O'Sullivan O."/>
            <person name="Ritari J."/>
            <person name="Douillard F.P."/>
            <person name="Paul Ross R."/>
            <person name="Yang R."/>
            <person name="Briner A.E."/>
            <person name="Felis G.E."/>
            <person name="de Vos W.M."/>
            <person name="Barrangou R."/>
            <person name="Klaenhammer T.R."/>
            <person name="Caufield P.W."/>
            <person name="Cui Y."/>
            <person name="Zhang H."/>
            <person name="O'Toole P.W."/>
        </authorList>
    </citation>
    <scope>NUCLEOTIDE SEQUENCE [LARGE SCALE GENOMIC DNA]</scope>
    <source>
        <strain evidence="1 2">DSM 8475</strain>
    </source>
</reference>
<evidence type="ECO:0000313" key="1">
    <source>
        <dbReference type="EMBL" id="KRM37624.1"/>
    </source>
</evidence>
<name>A0A922TN53_9LACO</name>
<evidence type="ECO:0000313" key="2">
    <source>
        <dbReference type="Proteomes" id="UP000051085"/>
    </source>
</evidence>
<protein>
    <submittedName>
        <fullName evidence="1">Uncharacterized protein</fullName>
    </submittedName>
</protein>
<proteinExistence type="predicted"/>
<dbReference type="EMBL" id="AZGO01000026">
    <property type="protein sequence ID" value="KRM37624.1"/>
    <property type="molecule type" value="Genomic_DNA"/>
</dbReference>
<accession>A0A922TN53</accession>
<dbReference type="AlphaFoldDB" id="A0A922TN53"/>
<comment type="caution">
    <text evidence="1">The sequence shown here is derived from an EMBL/GenBank/DDBJ whole genome shotgun (WGS) entry which is preliminary data.</text>
</comment>